<keyword evidence="1" id="KW-0472">Membrane</keyword>
<keyword evidence="1" id="KW-1133">Transmembrane helix</keyword>
<gene>
    <name evidence="2" type="ORF">TCIL3000_7_5430</name>
</gene>
<name>G0UQR8_TRYCI</name>
<feature type="transmembrane region" description="Helical" evidence="1">
    <location>
        <begin position="332"/>
        <end position="360"/>
    </location>
</feature>
<sequence length="384" mass="42451">MADHDSFLPPIRPFSTIEEILFAVPGIATECQGCLLADTTFFVAGDLTGLWSFLPPDSRENSQSLQLVSSSLSAPLRIPFDAAASVPREWRFTTLCPSAALEALRTIWQSWERRGVQPFLVLELVVYKVRDVLGGEPPHERRSTAILTSIPMTLTQLLRQHTETSQGGGAISEIVFAVNGSTAERAYGVMAADFIRRGRSQVRSVYEYTRDGSQGGGAYAVNGSVFLKVCIPSVPLSFSGSSGASSEVRLDPQCSIVSFTHSLLLMEVPRTASRYVSYYHILWSIAHYPLLFLHHVGTATLCYGVLPHLPFQRLLLLSGPDDVQMARVGMSVMVFVAAVFICKISEHLWVGMVLALWLLLLLHERKMITGILMAFHVFLWFVMS</sequence>
<accession>G0UQR8</accession>
<organism evidence="2">
    <name type="scientific">Trypanosoma congolense (strain IL3000)</name>
    <dbReference type="NCBI Taxonomy" id="1068625"/>
    <lineage>
        <taxon>Eukaryota</taxon>
        <taxon>Discoba</taxon>
        <taxon>Euglenozoa</taxon>
        <taxon>Kinetoplastea</taxon>
        <taxon>Metakinetoplastina</taxon>
        <taxon>Trypanosomatida</taxon>
        <taxon>Trypanosomatidae</taxon>
        <taxon>Trypanosoma</taxon>
        <taxon>Nannomonas</taxon>
    </lineage>
</organism>
<proteinExistence type="predicted"/>
<dbReference type="VEuPathDB" id="TriTrypDB:TcIL3000_7_5430"/>
<dbReference type="EMBL" id="HE575320">
    <property type="protein sequence ID" value="CCC91729.1"/>
    <property type="molecule type" value="Genomic_DNA"/>
</dbReference>
<keyword evidence="1" id="KW-0812">Transmembrane</keyword>
<reference evidence="2" key="1">
    <citation type="journal article" date="2012" name="Proc. Natl. Acad. Sci. U.S.A.">
        <title>Antigenic diversity is generated by distinct evolutionary mechanisms in African trypanosome species.</title>
        <authorList>
            <person name="Jackson A.P."/>
            <person name="Berry A."/>
            <person name="Aslett M."/>
            <person name="Allison H.C."/>
            <person name="Burton P."/>
            <person name="Vavrova-Anderson J."/>
            <person name="Brown R."/>
            <person name="Browne H."/>
            <person name="Corton N."/>
            <person name="Hauser H."/>
            <person name="Gamble J."/>
            <person name="Gilderthorp R."/>
            <person name="Marcello L."/>
            <person name="McQuillan J."/>
            <person name="Otto T.D."/>
            <person name="Quail M.A."/>
            <person name="Sanders M.J."/>
            <person name="van Tonder A."/>
            <person name="Ginger M.L."/>
            <person name="Field M.C."/>
            <person name="Barry J.D."/>
            <person name="Hertz-Fowler C."/>
            <person name="Berriman M."/>
        </authorList>
    </citation>
    <scope>NUCLEOTIDE SEQUENCE</scope>
    <source>
        <strain evidence="2">IL3000</strain>
    </source>
</reference>
<protein>
    <submittedName>
        <fullName evidence="2">Uncharacterized protein TCIL3000_7_5430</fullName>
    </submittedName>
</protein>
<feature type="transmembrane region" description="Helical" evidence="1">
    <location>
        <begin position="367"/>
        <end position="383"/>
    </location>
</feature>
<dbReference type="AlphaFoldDB" id="G0UQR8"/>
<evidence type="ECO:0000313" key="2">
    <source>
        <dbReference type="EMBL" id="CCC91729.1"/>
    </source>
</evidence>
<evidence type="ECO:0000256" key="1">
    <source>
        <dbReference type="SAM" id="Phobius"/>
    </source>
</evidence>